<feature type="transmembrane region" description="Helical" evidence="1">
    <location>
        <begin position="59"/>
        <end position="87"/>
    </location>
</feature>
<evidence type="ECO:0000313" key="3">
    <source>
        <dbReference type="Proteomes" id="UP000280935"/>
    </source>
</evidence>
<organism evidence="2 3">
    <name type="scientific">Arachnia propionica</name>
    <dbReference type="NCBI Taxonomy" id="1750"/>
    <lineage>
        <taxon>Bacteria</taxon>
        <taxon>Bacillati</taxon>
        <taxon>Actinomycetota</taxon>
        <taxon>Actinomycetes</taxon>
        <taxon>Propionibacteriales</taxon>
        <taxon>Propionibacteriaceae</taxon>
        <taxon>Arachnia</taxon>
    </lineage>
</organism>
<accession>A0A3P1WSK2</accession>
<comment type="caution">
    <text evidence="2">The sequence shown here is derived from an EMBL/GenBank/DDBJ whole genome shotgun (WGS) entry which is preliminary data.</text>
</comment>
<name>A0A3P1WSK2_9ACTN</name>
<reference evidence="2 3" key="1">
    <citation type="submission" date="2018-11" db="EMBL/GenBank/DDBJ databases">
        <title>Genomes From Bacteria Associated with the Canine Oral Cavity: a Test Case for Automated Genome-Based Taxonomic Assignment.</title>
        <authorList>
            <person name="Coil D.A."/>
            <person name="Jospin G."/>
            <person name="Darling A.E."/>
            <person name="Wallis C."/>
            <person name="Davis I.J."/>
            <person name="Harris S."/>
            <person name="Eisen J.A."/>
            <person name="Holcombe L.J."/>
            <person name="O'Flynn C."/>
        </authorList>
    </citation>
    <scope>NUCLEOTIDE SEQUENCE [LARGE SCALE GENOMIC DNA]</scope>
    <source>
        <strain evidence="2 3">OH2822_COT-296</strain>
    </source>
</reference>
<feature type="transmembrane region" description="Helical" evidence="1">
    <location>
        <begin position="7"/>
        <end position="28"/>
    </location>
</feature>
<sequence length="125" mass="13293">MNLVSRIIAGAVATAVAVWLVPGLQIVAQSEQQYVLTLLVVSGILGLVNAVVRPITTVLSFCLVVLTLGLFLLVINAAMLTLTAWIGQQLGMPFHVNDFFSALLGSIIISLTSSVMHGLIGDRRH</sequence>
<evidence type="ECO:0000313" key="2">
    <source>
        <dbReference type="EMBL" id="RRD49602.1"/>
    </source>
</evidence>
<proteinExistence type="predicted"/>
<evidence type="ECO:0000256" key="1">
    <source>
        <dbReference type="SAM" id="Phobius"/>
    </source>
</evidence>
<dbReference type="Proteomes" id="UP000280935">
    <property type="component" value="Unassembled WGS sequence"/>
</dbReference>
<keyword evidence="1" id="KW-0472">Membrane</keyword>
<dbReference type="AlphaFoldDB" id="A0A3P1WSK2"/>
<dbReference type="EMBL" id="RQYT01000014">
    <property type="protein sequence ID" value="RRD49602.1"/>
    <property type="molecule type" value="Genomic_DNA"/>
</dbReference>
<keyword evidence="1" id="KW-1133">Transmembrane helix</keyword>
<gene>
    <name evidence="2" type="ORF">EII35_07570</name>
</gene>
<dbReference type="Pfam" id="PF04020">
    <property type="entry name" value="Phage_holin_4_2"/>
    <property type="match status" value="1"/>
</dbReference>
<keyword evidence="1" id="KW-0812">Transmembrane</keyword>
<feature type="transmembrane region" description="Helical" evidence="1">
    <location>
        <begin position="34"/>
        <end position="52"/>
    </location>
</feature>
<dbReference type="PANTHER" id="PTHR37309:SF1">
    <property type="entry name" value="SLR0284 PROTEIN"/>
    <property type="match status" value="1"/>
</dbReference>
<feature type="transmembrane region" description="Helical" evidence="1">
    <location>
        <begin position="99"/>
        <end position="120"/>
    </location>
</feature>
<dbReference type="PANTHER" id="PTHR37309">
    <property type="entry name" value="SLR0284 PROTEIN"/>
    <property type="match status" value="1"/>
</dbReference>
<dbReference type="RefSeq" id="WP_125227861.1">
    <property type="nucleotide sequence ID" value="NZ_RQYT01000014.1"/>
</dbReference>
<dbReference type="OrthoDB" id="9810847at2"/>
<dbReference type="InterPro" id="IPR007165">
    <property type="entry name" value="Phage_holin_4_2"/>
</dbReference>
<protein>
    <submittedName>
        <fullName evidence="2">Phage holin family protein</fullName>
    </submittedName>
</protein>